<name>A0A5N4BXS4_CAMDR</name>
<keyword evidence="3" id="KW-1185">Reference proteome</keyword>
<dbReference type="AlphaFoldDB" id="A0A5N4BXS4"/>
<accession>A0A5N4BXS4</accession>
<protein>
    <submittedName>
        <fullName evidence="2">Uncharacterized protein</fullName>
    </submittedName>
</protein>
<organism evidence="2 3">
    <name type="scientific">Camelus dromedarius</name>
    <name type="common">Dromedary</name>
    <name type="synonym">Arabian camel</name>
    <dbReference type="NCBI Taxonomy" id="9838"/>
    <lineage>
        <taxon>Eukaryota</taxon>
        <taxon>Metazoa</taxon>
        <taxon>Chordata</taxon>
        <taxon>Craniata</taxon>
        <taxon>Vertebrata</taxon>
        <taxon>Euteleostomi</taxon>
        <taxon>Mammalia</taxon>
        <taxon>Eutheria</taxon>
        <taxon>Laurasiatheria</taxon>
        <taxon>Artiodactyla</taxon>
        <taxon>Tylopoda</taxon>
        <taxon>Camelidae</taxon>
        <taxon>Camelus</taxon>
    </lineage>
</organism>
<sequence>MNLSPSGLWFPVSLPLSFADHSLSTHVTPSPCGTWCGWQPGAPGARFPGPHLTPCRGDLCSHRPPVRAPDQLCLPGSAPGTDLSTLTEGDTPGHQGSQHPHQRPWGGQTG</sequence>
<proteinExistence type="predicted"/>
<evidence type="ECO:0000313" key="3">
    <source>
        <dbReference type="Proteomes" id="UP000299084"/>
    </source>
</evidence>
<feature type="compositionally biased region" description="Polar residues" evidence="1">
    <location>
        <begin position="82"/>
        <end position="99"/>
    </location>
</feature>
<comment type="caution">
    <text evidence="2">The sequence shown here is derived from an EMBL/GenBank/DDBJ whole genome shotgun (WGS) entry which is preliminary data.</text>
</comment>
<dbReference type="EMBL" id="JWIN03000200">
    <property type="protein sequence ID" value="KAB1251234.1"/>
    <property type="molecule type" value="Genomic_DNA"/>
</dbReference>
<reference evidence="2 3" key="1">
    <citation type="journal article" date="2019" name="Mol. Ecol. Resour.">
        <title>Improving Illumina assemblies with Hi-C and long reads: an example with the North African dromedary.</title>
        <authorList>
            <person name="Elbers J.P."/>
            <person name="Rogers M.F."/>
            <person name="Perelman P.L."/>
            <person name="Proskuryakova A.A."/>
            <person name="Serdyukova N.A."/>
            <person name="Johnson W.E."/>
            <person name="Horin P."/>
            <person name="Corander J."/>
            <person name="Murphy D."/>
            <person name="Burger P.A."/>
        </authorList>
    </citation>
    <scope>NUCLEOTIDE SEQUENCE [LARGE SCALE GENOMIC DNA]</scope>
    <source>
        <strain evidence="2">Drom800</strain>
        <tissue evidence="2">Blood</tissue>
    </source>
</reference>
<evidence type="ECO:0000313" key="2">
    <source>
        <dbReference type="EMBL" id="KAB1251234.1"/>
    </source>
</evidence>
<evidence type="ECO:0000256" key="1">
    <source>
        <dbReference type="SAM" id="MobiDB-lite"/>
    </source>
</evidence>
<dbReference type="Proteomes" id="UP000299084">
    <property type="component" value="Unassembled WGS sequence"/>
</dbReference>
<gene>
    <name evidence="2" type="ORF">Cadr_000031263</name>
</gene>
<feature type="region of interest" description="Disordered" evidence="1">
    <location>
        <begin position="68"/>
        <end position="110"/>
    </location>
</feature>